<keyword evidence="1" id="KW-1277">Toxin-antitoxin system</keyword>
<accession>A0A376KV85</accession>
<evidence type="ECO:0000256" key="1">
    <source>
        <dbReference type="ARBA" id="ARBA00022649"/>
    </source>
</evidence>
<evidence type="ECO:0000313" key="3">
    <source>
        <dbReference type="Proteomes" id="UP000255460"/>
    </source>
</evidence>
<gene>
    <name evidence="2" type="primary">parE1</name>
    <name evidence="2" type="ORF">NCTC10418_02827</name>
</gene>
<dbReference type="Gene3D" id="3.30.2310.20">
    <property type="entry name" value="RelE-like"/>
    <property type="match status" value="1"/>
</dbReference>
<dbReference type="AlphaFoldDB" id="A0A376KV85"/>
<organism evidence="2 3">
    <name type="scientific">Escherichia coli</name>
    <dbReference type="NCBI Taxonomy" id="562"/>
    <lineage>
        <taxon>Bacteria</taxon>
        <taxon>Pseudomonadati</taxon>
        <taxon>Pseudomonadota</taxon>
        <taxon>Gammaproteobacteria</taxon>
        <taxon>Enterobacterales</taxon>
        <taxon>Enterobacteriaceae</taxon>
        <taxon>Escherichia</taxon>
    </lineage>
</organism>
<dbReference type="InterPro" id="IPR007712">
    <property type="entry name" value="RelE/ParE_toxin"/>
</dbReference>
<evidence type="ECO:0000313" key="2">
    <source>
        <dbReference type="EMBL" id="STE85231.1"/>
    </source>
</evidence>
<reference evidence="2 3" key="1">
    <citation type="submission" date="2018-06" db="EMBL/GenBank/DDBJ databases">
        <authorList>
            <consortium name="Pathogen Informatics"/>
            <person name="Doyle S."/>
        </authorList>
    </citation>
    <scope>NUCLEOTIDE SEQUENCE [LARGE SCALE GENOMIC DNA]</scope>
    <source>
        <strain evidence="2 3">NCTC10418</strain>
    </source>
</reference>
<proteinExistence type="predicted"/>
<dbReference type="EMBL" id="UFZQ01000001">
    <property type="protein sequence ID" value="STE85231.1"/>
    <property type="molecule type" value="Genomic_DNA"/>
</dbReference>
<protein>
    <submittedName>
        <fullName evidence="2">Plasmid stabilisation system protein</fullName>
    </submittedName>
</protein>
<dbReference type="InterPro" id="IPR035093">
    <property type="entry name" value="RelE/ParE_toxin_dom_sf"/>
</dbReference>
<dbReference type="Pfam" id="PF05016">
    <property type="entry name" value="ParE_toxin"/>
    <property type="match status" value="1"/>
</dbReference>
<dbReference type="Proteomes" id="UP000255460">
    <property type="component" value="Unassembled WGS sequence"/>
</dbReference>
<sequence length="121" mass="14144">MRIIKLMPKANEDLEGIWYYSYHHFGEPQADRYVEHLSDVLQILSNNNIGTPRPELGEGIFVLPFERHVIYFLQSPGEIIVIRILNQNQDATRHFTLELNPPIALQCPPLKWGHSPNRFIR</sequence>
<name>A0A376KV85_ECOLX</name>